<dbReference type="PANTHER" id="PTHR36558">
    <property type="entry name" value="GLR1098 PROTEIN"/>
    <property type="match status" value="1"/>
</dbReference>
<dbReference type="Gene3D" id="3.90.1570.10">
    <property type="entry name" value="tt1808, chain A"/>
    <property type="match status" value="1"/>
</dbReference>
<dbReference type="AlphaFoldDB" id="A0A4R6RDD4"/>
<dbReference type="InterPro" id="IPR011335">
    <property type="entry name" value="Restrct_endonuc-II-like"/>
</dbReference>
<keyword evidence="2" id="KW-0378">Hydrolase</keyword>
<reference evidence="2 3" key="1">
    <citation type="submission" date="2019-03" db="EMBL/GenBank/DDBJ databases">
        <title>Genomic Encyclopedia of Type Strains, Phase IV (KMG-IV): sequencing the most valuable type-strain genomes for metagenomic binning, comparative biology and taxonomic classification.</title>
        <authorList>
            <person name="Goeker M."/>
        </authorList>
    </citation>
    <scope>NUCLEOTIDE SEQUENCE [LARGE SCALE GENOMIC DNA]</scope>
    <source>
        <strain evidence="2 3">DSM 102969</strain>
    </source>
</reference>
<dbReference type="OrthoDB" id="155284at2"/>
<comment type="caution">
    <text evidence="2">The sequence shown here is derived from an EMBL/GenBank/DDBJ whole genome shotgun (WGS) entry which is preliminary data.</text>
</comment>
<dbReference type="CDD" id="cd06260">
    <property type="entry name" value="DUF820-like"/>
    <property type="match status" value="1"/>
</dbReference>
<keyword evidence="2" id="KW-0540">Nuclease</keyword>
<dbReference type="RefSeq" id="WP_126541856.1">
    <property type="nucleotide sequence ID" value="NZ_BSPM01000002.1"/>
</dbReference>
<dbReference type="GO" id="GO:0004519">
    <property type="term" value="F:endonuclease activity"/>
    <property type="evidence" value="ECO:0007669"/>
    <property type="project" value="UniProtKB-KW"/>
</dbReference>
<name>A0A4R6RDD4_9HYPH</name>
<evidence type="ECO:0000313" key="2">
    <source>
        <dbReference type="EMBL" id="TDP84169.1"/>
    </source>
</evidence>
<dbReference type="PANTHER" id="PTHR36558:SF1">
    <property type="entry name" value="RESTRICTION ENDONUCLEASE DOMAIN-CONTAINING PROTEIN-RELATED"/>
    <property type="match status" value="1"/>
</dbReference>
<evidence type="ECO:0000259" key="1">
    <source>
        <dbReference type="Pfam" id="PF05685"/>
    </source>
</evidence>
<sequence length="181" mass="19867">MAEIELQFMDAETFLDWATRQEARHELVGGLPKMMTGARIGHDRVVRRALARLTDRLAGGSYEPFTDDVAVRIPNGNVRRPDVTVACGEFDPNALALTAPVVVIEVLPPPTRSFDLVRKLAEYQSLPSLRHILLVDPDDRQALLHGRDADGAWTLETLSGPDATIDLAALGITLALSDLYE</sequence>
<dbReference type="EMBL" id="SNXY01000008">
    <property type="protein sequence ID" value="TDP84169.1"/>
    <property type="molecule type" value="Genomic_DNA"/>
</dbReference>
<dbReference type="Pfam" id="PF05685">
    <property type="entry name" value="Uma2"/>
    <property type="match status" value="1"/>
</dbReference>
<keyword evidence="3" id="KW-1185">Reference proteome</keyword>
<evidence type="ECO:0000313" key="3">
    <source>
        <dbReference type="Proteomes" id="UP000294547"/>
    </source>
</evidence>
<gene>
    <name evidence="2" type="ORF">EDD54_2773</name>
</gene>
<keyword evidence="2" id="KW-0255">Endonuclease</keyword>
<dbReference type="Proteomes" id="UP000294547">
    <property type="component" value="Unassembled WGS sequence"/>
</dbReference>
<protein>
    <submittedName>
        <fullName evidence="2">Uma2 family endonuclease</fullName>
    </submittedName>
</protein>
<dbReference type="SUPFAM" id="SSF52980">
    <property type="entry name" value="Restriction endonuclease-like"/>
    <property type="match status" value="1"/>
</dbReference>
<organism evidence="2 3">
    <name type="scientific">Oharaeibacter diazotrophicus</name>
    <dbReference type="NCBI Taxonomy" id="1920512"/>
    <lineage>
        <taxon>Bacteria</taxon>
        <taxon>Pseudomonadati</taxon>
        <taxon>Pseudomonadota</taxon>
        <taxon>Alphaproteobacteria</taxon>
        <taxon>Hyphomicrobiales</taxon>
        <taxon>Pleomorphomonadaceae</taxon>
        <taxon>Oharaeibacter</taxon>
    </lineage>
</organism>
<feature type="domain" description="Putative restriction endonuclease" evidence="1">
    <location>
        <begin position="12"/>
        <end position="176"/>
    </location>
</feature>
<dbReference type="InterPro" id="IPR012296">
    <property type="entry name" value="Nuclease_put_TT1808"/>
</dbReference>
<accession>A0A4R6RDD4</accession>
<proteinExistence type="predicted"/>
<dbReference type="InterPro" id="IPR008538">
    <property type="entry name" value="Uma2"/>
</dbReference>